<evidence type="ECO:0000256" key="3">
    <source>
        <dbReference type="ARBA" id="ARBA00023204"/>
    </source>
</evidence>
<sequence>MDNLLSLKEAIIIYLDRSGGLNKLMDDCNAIKGAHQMQAVYRFSFDVNPSEVLELDAKLGDCILHDPLKAASLFQSVCFLSIKTLSLIDHIETENQVNVVIKPTHLPPFPNYCLDLSEFPRGYGPMRPFALEGLVIAMTRVTKYTQGARFLCSEEKCPCSRGFHHIRVHVPGATESATIRSDFMCFLCSSPLKEDVKSRVLGDKQLVELIHVSAADVLGVHDVAFLRYQSVTLFLRDELCNSMRIGHLYRVVGIPAHVHQWPSVTWSVEACSVRPWTPKCPCVVSKNFQNLLSASACSPWRFTAVVANSFGSPVIPPGIYNTLKLGLLLSLVQSEENPDAPNHLDVLALTSDTLIIDRLMRYSLPLSSRGILHATTGELLASLSRDEHGAGTANMHAGSALLATGGICLLGDLTCYKRDKLEVLQSALENRTVSVFIPGRKYGDDMDQQISFPIRCNFWALADAASPTKRTAKCDNAVLGAVEMGSVPLQLAEAFGLVVQCRETSSDPQLMSMTVHTLRQAIVPGEPLYPACMQFTTQDYKELLAQARDLKVDMSPTAEKMIHGYYMASRRVRSNSTQCSSVSVTSIKLLISIAQAHAKLSLRTQVLEEDAVIAVLLCESSVTLKHGASSLIFPPDAVFPCNLHDLDSLHYRDVTLEKLHKQILDFVHTYATCIDVSIHRL</sequence>
<evidence type="ECO:0000256" key="1">
    <source>
        <dbReference type="ARBA" id="ARBA00022553"/>
    </source>
</evidence>
<dbReference type="Proteomes" id="UP000324632">
    <property type="component" value="Chromosome 22"/>
</dbReference>
<dbReference type="GO" id="GO:0005524">
    <property type="term" value="F:ATP binding"/>
    <property type="evidence" value="ECO:0007669"/>
    <property type="project" value="InterPro"/>
</dbReference>
<dbReference type="InterPro" id="IPR041562">
    <property type="entry name" value="MCM_lid"/>
</dbReference>
<dbReference type="AlphaFoldDB" id="A0A5A9N672"/>
<reference evidence="9 10" key="1">
    <citation type="journal article" date="2019" name="Mol. Ecol. Resour.">
        <title>Chromosome-level genome assembly of Triplophysa tibetana, a fish adapted to the harsh high-altitude environment of the Tibetan Plateau.</title>
        <authorList>
            <person name="Yang X."/>
            <person name="Liu H."/>
            <person name="Ma Z."/>
            <person name="Zou Y."/>
            <person name="Zou M."/>
            <person name="Mao Y."/>
            <person name="Li X."/>
            <person name="Wang H."/>
            <person name="Chen T."/>
            <person name="Wang W."/>
            <person name="Yang R."/>
        </authorList>
    </citation>
    <scope>NUCLEOTIDE SEQUENCE [LARGE SCALE GENOMIC DNA]</scope>
    <source>
        <strain evidence="9">TTIB1903HZAU</strain>
        <tissue evidence="9">Muscle</tissue>
    </source>
</reference>
<dbReference type="GO" id="GO:0003677">
    <property type="term" value="F:DNA binding"/>
    <property type="evidence" value="ECO:0007669"/>
    <property type="project" value="InterPro"/>
</dbReference>
<dbReference type="InterPro" id="IPR027417">
    <property type="entry name" value="P-loop_NTPase"/>
</dbReference>
<keyword evidence="10" id="KW-1185">Reference proteome</keyword>
<dbReference type="FunFam" id="3.40.50.300:FF:001155">
    <property type="entry name" value="minichromosome maintenance domain-containing protein 2"/>
    <property type="match status" value="1"/>
</dbReference>
<dbReference type="Pfam" id="PF17855">
    <property type="entry name" value="MCM_lid"/>
    <property type="match status" value="1"/>
</dbReference>
<evidence type="ECO:0000256" key="5">
    <source>
        <dbReference type="ARBA" id="ARBA00059210"/>
    </source>
</evidence>
<dbReference type="Gene3D" id="3.40.50.300">
    <property type="entry name" value="P-loop containing nucleotide triphosphate hydrolases"/>
    <property type="match status" value="1"/>
</dbReference>
<feature type="domain" description="MCMDC2 N-terminal" evidence="8">
    <location>
        <begin position="7"/>
        <end position="106"/>
    </location>
</feature>
<dbReference type="EMBL" id="SOYY01000022">
    <property type="protein sequence ID" value="KAA0704551.1"/>
    <property type="molecule type" value="Genomic_DNA"/>
</dbReference>
<proteinExistence type="predicted"/>
<evidence type="ECO:0000259" key="7">
    <source>
        <dbReference type="Pfam" id="PF17855"/>
    </source>
</evidence>
<dbReference type="GO" id="GO:0051321">
    <property type="term" value="P:meiotic cell cycle"/>
    <property type="evidence" value="ECO:0007669"/>
    <property type="project" value="UniProtKB-KW"/>
</dbReference>
<organism evidence="9 10">
    <name type="scientific">Triplophysa tibetana</name>
    <dbReference type="NCBI Taxonomy" id="1572043"/>
    <lineage>
        <taxon>Eukaryota</taxon>
        <taxon>Metazoa</taxon>
        <taxon>Chordata</taxon>
        <taxon>Craniata</taxon>
        <taxon>Vertebrata</taxon>
        <taxon>Euteleostomi</taxon>
        <taxon>Actinopterygii</taxon>
        <taxon>Neopterygii</taxon>
        <taxon>Teleostei</taxon>
        <taxon>Ostariophysi</taxon>
        <taxon>Cypriniformes</taxon>
        <taxon>Nemacheilidae</taxon>
        <taxon>Triplophysa</taxon>
    </lineage>
</organism>
<evidence type="ECO:0000256" key="2">
    <source>
        <dbReference type="ARBA" id="ARBA00022763"/>
    </source>
</evidence>
<keyword evidence="3" id="KW-0234">DNA repair</keyword>
<dbReference type="Pfam" id="PF26063">
    <property type="entry name" value="MCMDC2_N"/>
    <property type="match status" value="1"/>
</dbReference>
<name>A0A5A9N672_9TELE</name>
<dbReference type="GO" id="GO:0005634">
    <property type="term" value="C:nucleus"/>
    <property type="evidence" value="ECO:0007669"/>
    <property type="project" value="TreeGrafter"/>
</dbReference>
<gene>
    <name evidence="9" type="ORF">E1301_Tti017254</name>
</gene>
<protein>
    <recommendedName>
        <fullName evidence="6">Minichromosome maintenance domain-containing protein 2</fullName>
    </recommendedName>
</protein>
<dbReference type="InterPro" id="IPR058769">
    <property type="entry name" value="MCMDC2_N"/>
</dbReference>
<evidence type="ECO:0000256" key="4">
    <source>
        <dbReference type="ARBA" id="ARBA00023254"/>
    </source>
</evidence>
<dbReference type="GO" id="GO:0017116">
    <property type="term" value="F:single-stranded DNA helicase activity"/>
    <property type="evidence" value="ECO:0007669"/>
    <property type="project" value="TreeGrafter"/>
</dbReference>
<keyword evidence="4" id="KW-0469">Meiosis</keyword>
<feature type="domain" description="MCM AAA-lid" evidence="7">
    <location>
        <begin position="544"/>
        <end position="621"/>
    </location>
</feature>
<comment type="function">
    <text evidence="5">Plays an important role in meiotic recombination and associated DNA double-strand break repair.</text>
</comment>
<evidence type="ECO:0000259" key="8">
    <source>
        <dbReference type="Pfam" id="PF26063"/>
    </source>
</evidence>
<dbReference type="PANTHER" id="PTHR11630">
    <property type="entry name" value="DNA REPLICATION LICENSING FACTOR MCM FAMILY MEMBER"/>
    <property type="match status" value="1"/>
</dbReference>
<keyword evidence="2" id="KW-0227">DNA damage</keyword>
<evidence type="ECO:0000313" key="9">
    <source>
        <dbReference type="EMBL" id="KAA0704551.1"/>
    </source>
</evidence>
<evidence type="ECO:0000256" key="6">
    <source>
        <dbReference type="ARBA" id="ARBA00067689"/>
    </source>
</evidence>
<evidence type="ECO:0000313" key="10">
    <source>
        <dbReference type="Proteomes" id="UP000324632"/>
    </source>
</evidence>
<comment type="caution">
    <text evidence="9">The sequence shown here is derived from an EMBL/GenBank/DDBJ whole genome shotgun (WGS) entry which is preliminary data.</text>
</comment>
<accession>A0A5A9N672</accession>
<dbReference type="PANTHER" id="PTHR11630:SF75">
    <property type="entry name" value="MINICHROMOSOME MAINTENANCE DOMAIN-CONTAINING PROTEIN 2"/>
    <property type="match status" value="1"/>
</dbReference>
<dbReference type="GO" id="GO:0000727">
    <property type="term" value="P:double-strand break repair via break-induced replication"/>
    <property type="evidence" value="ECO:0007669"/>
    <property type="project" value="TreeGrafter"/>
</dbReference>
<keyword evidence="1" id="KW-0597">Phosphoprotein</keyword>
<dbReference type="InterPro" id="IPR031327">
    <property type="entry name" value="MCM"/>
</dbReference>